<dbReference type="RefSeq" id="XP_024331208.1">
    <property type="nucleotide sequence ID" value="XM_024474394.1"/>
</dbReference>
<dbReference type="VEuPathDB" id="MicrosporidiaDB:AAJ76_2000019886"/>
<gene>
    <name evidence="2" type="ORF">AAJ76_2000019886</name>
</gene>
<proteinExistence type="predicted"/>
<dbReference type="EMBL" id="JPQZ01000020">
    <property type="protein sequence ID" value="KKO75466.1"/>
    <property type="molecule type" value="Genomic_DNA"/>
</dbReference>
<feature type="chain" id="PRO_5002529760" evidence="1">
    <location>
        <begin position="21"/>
        <end position="481"/>
    </location>
</feature>
<dbReference type="AlphaFoldDB" id="A0A0F9WDF3"/>
<dbReference type="VEuPathDB" id="MicrosporidiaDB:NCER_101609"/>
<name>A0A0F9WDF3_9MICR</name>
<protein>
    <submittedName>
        <fullName evidence="2">Uncharacterized protein</fullName>
    </submittedName>
</protein>
<comment type="caution">
    <text evidence="2">The sequence shown here is derived from an EMBL/GenBank/DDBJ whole genome shotgun (WGS) entry which is preliminary data.</text>
</comment>
<evidence type="ECO:0000313" key="2">
    <source>
        <dbReference type="EMBL" id="KKO75466.1"/>
    </source>
</evidence>
<feature type="signal peptide" evidence="1">
    <location>
        <begin position="1"/>
        <end position="20"/>
    </location>
</feature>
<organism evidence="2 3">
    <name type="scientific">Vairimorpha ceranae</name>
    <dbReference type="NCBI Taxonomy" id="40302"/>
    <lineage>
        <taxon>Eukaryota</taxon>
        <taxon>Fungi</taxon>
        <taxon>Fungi incertae sedis</taxon>
        <taxon>Microsporidia</taxon>
        <taxon>Nosematidae</taxon>
        <taxon>Vairimorpha</taxon>
    </lineage>
</organism>
<sequence>MILKILPMKFLFLIVSLLFCKNFKDLLKKRLTKENFEPVSADFFQNNKCFVYKIIINDQNLVCTTTELEKVISNQRKPLKAEYDFSPEAETEILKNIYFLKNEEKIFFVSFYLSNIYNKRIQNICQQALNSIKRSYPSLCIIPGFGLNRFQKLTCNFLALDKNYQPAFHIPSIKDGKISTIKITGKDLNLAGHFKNNLLQVIKHGINQKEVKMCFENFDFVKFWYFNTVYSIEFIDTSKLLCKKDGEYHIFENRCLCCKRVSISANLNNFLRQNQMSKGVLAQSEKFINEFLNITSAKAFATMILYNSLPKDTIRNIIYANVSDASNFYRVALAFWLKNNTPRLPIEIDNGTNKRDLEHKLLIFKEELTSEEAEKIKSFYNILAKCEFITVSDMNELFYAFIICKACAENNHPKLLAYNSNMHRAKEFLGLSLPSLSILESFYTIFGDYKKFMGAIDLKGEENSVYSIIEREIEERLKKKE</sequence>
<keyword evidence="1" id="KW-0732">Signal</keyword>
<reference evidence="2 3" key="1">
    <citation type="journal article" date="2015" name="Environ. Microbiol.">
        <title>Genome analyses suggest the presence of polyploidy and recent human-driven expansions in eight global populations of the honeybee pathogen Nosema ceranae.</title>
        <authorList>
            <person name="Pelin A."/>
            <person name="Selman M."/>
            <person name="Aris-Brosou S."/>
            <person name="Farinelli L."/>
            <person name="Corradi N."/>
        </authorList>
    </citation>
    <scope>NUCLEOTIDE SEQUENCE [LARGE SCALE GENOMIC DNA]</scope>
    <source>
        <strain evidence="2 3">PA08 1199</strain>
    </source>
</reference>
<keyword evidence="3" id="KW-1185">Reference proteome</keyword>
<evidence type="ECO:0000313" key="3">
    <source>
        <dbReference type="Proteomes" id="UP000034350"/>
    </source>
</evidence>
<accession>A0A0F9WDF3</accession>
<dbReference type="Proteomes" id="UP000034350">
    <property type="component" value="Unassembled WGS sequence"/>
</dbReference>
<evidence type="ECO:0000256" key="1">
    <source>
        <dbReference type="SAM" id="SignalP"/>
    </source>
</evidence>
<dbReference type="GeneID" id="36319311"/>